<protein>
    <submittedName>
        <fullName evidence="1">Uncharacterized protein</fullName>
    </submittedName>
</protein>
<reference evidence="1" key="2">
    <citation type="submission" date="2020-11" db="EMBL/GenBank/DDBJ databases">
        <authorList>
            <person name="McCartney M.A."/>
            <person name="Auch B."/>
            <person name="Kono T."/>
            <person name="Mallez S."/>
            <person name="Becker A."/>
            <person name="Gohl D.M."/>
            <person name="Silverstein K.A.T."/>
            <person name="Koren S."/>
            <person name="Bechman K.B."/>
            <person name="Herman A."/>
            <person name="Abrahante J.E."/>
            <person name="Garbe J."/>
        </authorList>
    </citation>
    <scope>NUCLEOTIDE SEQUENCE</scope>
    <source>
        <strain evidence="1">Duluth1</strain>
        <tissue evidence="1">Whole animal</tissue>
    </source>
</reference>
<dbReference type="EMBL" id="JAIWYP010000008">
    <property type="protein sequence ID" value="KAH3780117.1"/>
    <property type="molecule type" value="Genomic_DNA"/>
</dbReference>
<organism evidence="1 2">
    <name type="scientific">Dreissena polymorpha</name>
    <name type="common">Zebra mussel</name>
    <name type="synonym">Mytilus polymorpha</name>
    <dbReference type="NCBI Taxonomy" id="45954"/>
    <lineage>
        <taxon>Eukaryota</taxon>
        <taxon>Metazoa</taxon>
        <taxon>Spiralia</taxon>
        <taxon>Lophotrochozoa</taxon>
        <taxon>Mollusca</taxon>
        <taxon>Bivalvia</taxon>
        <taxon>Autobranchia</taxon>
        <taxon>Heteroconchia</taxon>
        <taxon>Euheterodonta</taxon>
        <taxon>Imparidentia</taxon>
        <taxon>Neoheterodontei</taxon>
        <taxon>Myida</taxon>
        <taxon>Dreissenoidea</taxon>
        <taxon>Dreissenidae</taxon>
        <taxon>Dreissena</taxon>
    </lineage>
</organism>
<gene>
    <name evidence="1" type="ORF">DPMN_157927</name>
</gene>
<reference evidence="1" key="1">
    <citation type="journal article" date="2019" name="bioRxiv">
        <title>The Genome of the Zebra Mussel, Dreissena polymorpha: A Resource for Invasive Species Research.</title>
        <authorList>
            <person name="McCartney M.A."/>
            <person name="Auch B."/>
            <person name="Kono T."/>
            <person name="Mallez S."/>
            <person name="Zhang Y."/>
            <person name="Obille A."/>
            <person name="Becker A."/>
            <person name="Abrahante J.E."/>
            <person name="Garbe J."/>
            <person name="Badalamenti J.P."/>
            <person name="Herman A."/>
            <person name="Mangelson H."/>
            <person name="Liachko I."/>
            <person name="Sullivan S."/>
            <person name="Sone E.D."/>
            <person name="Koren S."/>
            <person name="Silverstein K.A.T."/>
            <person name="Beckman K.B."/>
            <person name="Gohl D.M."/>
        </authorList>
    </citation>
    <scope>NUCLEOTIDE SEQUENCE</scope>
    <source>
        <strain evidence="1">Duluth1</strain>
        <tissue evidence="1">Whole animal</tissue>
    </source>
</reference>
<keyword evidence="2" id="KW-1185">Reference proteome</keyword>
<sequence>MSENPGPNISSFPSLFGRKVFTRARTAWTRKLTVCAGYRAHLVLPKPCKLCNLLVLHVDNTPATSERV</sequence>
<dbReference type="Proteomes" id="UP000828390">
    <property type="component" value="Unassembled WGS sequence"/>
</dbReference>
<accession>A0A9D4EGY3</accession>
<name>A0A9D4EGY3_DREPO</name>
<dbReference type="AlphaFoldDB" id="A0A9D4EGY3"/>
<evidence type="ECO:0000313" key="2">
    <source>
        <dbReference type="Proteomes" id="UP000828390"/>
    </source>
</evidence>
<comment type="caution">
    <text evidence="1">The sequence shown here is derived from an EMBL/GenBank/DDBJ whole genome shotgun (WGS) entry which is preliminary data.</text>
</comment>
<proteinExistence type="predicted"/>
<evidence type="ECO:0000313" key="1">
    <source>
        <dbReference type="EMBL" id="KAH3780117.1"/>
    </source>
</evidence>